<name>A0A2K3Q7A6_9HYPO</name>
<dbReference type="OrthoDB" id="10267474at2759"/>
<evidence type="ECO:0000313" key="3">
    <source>
        <dbReference type="EMBL" id="PNY23408.1"/>
    </source>
</evidence>
<evidence type="ECO:0000256" key="1">
    <source>
        <dbReference type="ARBA" id="ARBA00010048"/>
    </source>
</evidence>
<dbReference type="PANTHER" id="PTHR12674:SF2">
    <property type="entry name" value="PREFOLDIN SUBUNIT 5"/>
    <property type="match status" value="1"/>
</dbReference>
<comment type="caution">
    <text evidence="3">The sequence shown here is derived from an EMBL/GenBank/DDBJ whole genome shotgun (WGS) entry which is preliminary data.</text>
</comment>
<dbReference type="PANTHER" id="PTHR12674">
    <property type="entry name" value="PREFOLDIN SUBUNIT 5"/>
    <property type="match status" value="1"/>
</dbReference>
<dbReference type="Proteomes" id="UP000236621">
    <property type="component" value="Unassembled WGS sequence"/>
</dbReference>
<comment type="similarity">
    <text evidence="1">Belongs to the prefoldin subunit alpha family.</text>
</comment>
<dbReference type="Pfam" id="PF02996">
    <property type="entry name" value="Prefoldin"/>
    <property type="match status" value="1"/>
</dbReference>
<evidence type="ECO:0000313" key="4">
    <source>
        <dbReference type="Proteomes" id="UP000236621"/>
    </source>
</evidence>
<sequence>MCDPRDADDRVRTDDRPTKAHGSVLVPLTNSLYVRGELADSDSVLVDVGTGFLVEKKLKSAELFYEGKVSELSNNLKDLEVIVQRKQANVRAVEEGMDARSAIANIC</sequence>
<organism evidence="3 4">
    <name type="scientific">Tolypocladium capitatum</name>
    <dbReference type="NCBI Taxonomy" id="45235"/>
    <lineage>
        <taxon>Eukaryota</taxon>
        <taxon>Fungi</taxon>
        <taxon>Dikarya</taxon>
        <taxon>Ascomycota</taxon>
        <taxon>Pezizomycotina</taxon>
        <taxon>Sordariomycetes</taxon>
        <taxon>Hypocreomycetidae</taxon>
        <taxon>Hypocreales</taxon>
        <taxon>Ophiocordycipitaceae</taxon>
        <taxon>Tolypocladium</taxon>
    </lineage>
</organism>
<dbReference type="InterPro" id="IPR009053">
    <property type="entry name" value="Prefoldin"/>
</dbReference>
<dbReference type="CDD" id="cd23157">
    <property type="entry name" value="Prefoldin_5"/>
    <property type="match status" value="1"/>
</dbReference>
<dbReference type="EMBL" id="NRSZ01001102">
    <property type="protein sequence ID" value="PNY23408.1"/>
    <property type="molecule type" value="Genomic_DNA"/>
</dbReference>
<dbReference type="InterPro" id="IPR011599">
    <property type="entry name" value="PFD_alpha_archaea"/>
</dbReference>
<feature type="region of interest" description="Disordered" evidence="2">
    <location>
        <begin position="1"/>
        <end position="20"/>
    </location>
</feature>
<dbReference type="NCBIfam" id="TIGR00293">
    <property type="entry name" value="prefoldin subunit alpha"/>
    <property type="match status" value="1"/>
</dbReference>
<keyword evidence="4" id="KW-1185">Reference proteome</keyword>
<dbReference type="GO" id="GO:1990113">
    <property type="term" value="P:RNA polymerase I assembly"/>
    <property type="evidence" value="ECO:0007669"/>
    <property type="project" value="TreeGrafter"/>
</dbReference>
<dbReference type="STRING" id="45235.A0A2K3Q7A6"/>
<dbReference type="GO" id="GO:1990114">
    <property type="term" value="P:RNA polymerase II core complex assembly"/>
    <property type="evidence" value="ECO:0007669"/>
    <property type="project" value="TreeGrafter"/>
</dbReference>
<dbReference type="InterPro" id="IPR004127">
    <property type="entry name" value="Prefoldin_subunit_alpha"/>
</dbReference>
<dbReference type="GO" id="GO:0006457">
    <property type="term" value="P:protein folding"/>
    <property type="evidence" value="ECO:0007669"/>
    <property type="project" value="InterPro"/>
</dbReference>
<dbReference type="SUPFAM" id="SSF46579">
    <property type="entry name" value="Prefoldin"/>
    <property type="match status" value="1"/>
</dbReference>
<dbReference type="GO" id="GO:0005737">
    <property type="term" value="C:cytoplasm"/>
    <property type="evidence" value="ECO:0007669"/>
    <property type="project" value="TreeGrafter"/>
</dbReference>
<accession>A0A2K3Q7A6</accession>
<dbReference type="GO" id="GO:1990115">
    <property type="term" value="P:RNA polymerase III assembly"/>
    <property type="evidence" value="ECO:0007669"/>
    <property type="project" value="TreeGrafter"/>
</dbReference>
<reference evidence="3 4" key="1">
    <citation type="submission" date="2017-08" db="EMBL/GenBank/DDBJ databases">
        <title>Harnessing the power of phylogenomics to disentangle the directionality and signatures of interkingdom host jumping in the parasitic fungal genus Tolypocladium.</title>
        <authorList>
            <person name="Quandt C.A."/>
            <person name="Patterson W."/>
            <person name="Spatafora J.W."/>
        </authorList>
    </citation>
    <scope>NUCLEOTIDE SEQUENCE [LARGE SCALE GENOMIC DNA]</scope>
    <source>
        <strain evidence="3 4">CBS 113982</strain>
    </source>
</reference>
<gene>
    <name evidence="3" type="ORF">TCAP_06652</name>
</gene>
<dbReference type="GO" id="GO:0016272">
    <property type="term" value="C:prefoldin complex"/>
    <property type="evidence" value="ECO:0007669"/>
    <property type="project" value="InterPro"/>
</dbReference>
<evidence type="ECO:0000256" key="2">
    <source>
        <dbReference type="SAM" id="MobiDB-lite"/>
    </source>
</evidence>
<dbReference type="AlphaFoldDB" id="A0A2K3Q7A6"/>
<dbReference type="GO" id="GO:0051082">
    <property type="term" value="F:unfolded protein binding"/>
    <property type="evidence" value="ECO:0007669"/>
    <property type="project" value="InterPro"/>
</dbReference>
<protein>
    <submittedName>
        <fullName evidence="3">Prefoldin subunit 5</fullName>
    </submittedName>
</protein>
<feature type="compositionally biased region" description="Basic and acidic residues" evidence="2">
    <location>
        <begin position="1"/>
        <end position="18"/>
    </location>
</feature>
<dbReference type="Gene3D" id="1.10.287.370">
    <property type="match status" value="1"/>
</dbReference>
<proteinExistence type="inferred from homology"/>